<feature type="domain" description="Peptidase M24 C-terminal" evidence="9">
    <location>
        <begin position="527"/>
        <end position="584"/>
    </location>
</feature>
<feature type="domain" description="Creatinase N-terminal" evidence="8">
    <location>
        <begin position="3"/>
        <end position="119"/>
    </location>
</feature>
<dbReference type="GO" id="GO:0004177">
    <property type="term" value="F:aminopeptidase activity"/>
    <property type="evidence" value="ECO:0007669"/>
    <property type="project" value="UniProtKB-KW"/>
</dbReference>
<evidence type="ECO:0000256" key="6">
    <source>
        <dbReference type="RuleBase" id="RU000590"/>
    </source>
</evidence>
<keyword evidence="11" id="KW-1185">Reference proteome</keyword>
<evidence type="ECO:0000259" key="8">
    <source>
        <dbReference type="Pfam" id="PF01321"/>
    </source>
</evidence>
<dbReference type="InterPro" id="IPR000587">
    <property type="entry name" value="Creatinase_N"/>
</dbReference>
<evidence type="ECO:0000256" key="4">
    <source>
        <dbReference type="ARBA" id="ARBA00022801"/>
    </source>
</evidence>
<keyword evidence="2" id="KW-0645">Protease</keyword>
<dbReference type="SUPFAM" id="SSF55920">
    <property type="entry name" value="Creatinase/aminopeptidase"/>
    <property type="match status" value="1"/>
</dbReference>
<dbReference type="InterPro" id="IPR000994">
    <property type="entry name" value="Pept_M24"/>
</dbReference>
<proteinExistence type="inferred from homology"/>
<name>A0ABX8YL17_9PSED</name>
<dbReference type="Pfam" id="PF16189">
    <property type="entry name" value="Creatinase_N_2"/>
    <property type="match status" value="1"/>
</dbReference>
<dbReference type="Pfam" id="PF01321">
    <property type="entry name" value="Creatinase_N"/>
    <property type="match status" value="1"/>
</dbReference>
<dbReference type="EMBL" id="CP071586">
    <property type="protein sequence ID" value="QYY80552.1"/>
    <property type="molecule type" value="Genomic_DNA"/>
</dbReference>
<dbReference type="InterPro" id="IPR036005">
    <property type="entry name" value="Creatinase/aminopeptidase-like"/>
</dbReference>
<dbReference type="InterPro" id="IPR029149">
    <property type="entry name" value="Creatin/AminoP/Spt16_N"/>
</dbReference>
<dbReference type="CDD" id="cd01085">
    <property type="entry name" value="APP"/>
    <property type="match status" value="1"/>
</dbReference>
<keyword evidence="10" id="KW-0031">Aminopeptidase</keyword>
<sequence length="594" mass="66167">MDRYGRVRAVMATHQFDAFLLPRSDIYLNEDLQPADERLLWLSGFSGSVGLAVLTQKSAALLIDGRYTEQARQECGGQLDTLTLDDVSLFSWLREQLHPGATVACDARLHSIDEYTRWQFMATQSGFIWQDTLENPVDECWSDRPTVSASPVVAWALEYAGAAVEDKLGQLTDKLRESQCDALWLPSPDMLAWLLNVRGQDIAIAPLPFSFGMLYADGKLDWFIDAARLQLPEGWLPEEVTIRPPQMLNTLIQHLVDVGCRRVLIDRRSCTAAVYRLFESAGCSISDGPNPLLLLRACKQAAELQGSREAHRIDGLALCRFLYEFYHRCERFLGQSELSVVESLERWRNLHSDYRGVSFETIAATGANGAQPHYLPKPGRAAKLKRGELLLIDSGGQYPQGTTDVTRVLACSSPTARQQLLYTTVLRAHVALATCIFPKGTSGQQLDSVARQVMWREGLDYAHGTGHGVGSYLHVHEGPHRIATHVSAVPLQVGMVTSIEPGVYLPGELGIRIENLYEVVGVEKHPGFLGFRVLTLAPLANELIERGMLSQVEAQWVDDYQRSVWVALAPDLEPEVAGWLLRQVPPNNLQFRAE</sequence>
<dbReference type="PANTHER" id="PTHR43763:SF6">
    <property type="entry name" value="XAA-PRO AMINOPEPTIDASE 1"/>
    <property type="match status" value="1"/>
</dbReference>
<dbReference type="RefSeq" id="WP_220556802.1">
    <property type="nucleotide sequence ID" value="NZ_CP071586.1"/>
</dbReference>
<gene>
    <name evidence="10" type="ORF">J0G10_22850</name>
</gene>
<dbReference type="Proteomes" id="UP000824588">
    <property type="component" value="Chromosome"/>
</dbReference>
<dbReference type="Gene3D" id="3.90.230.10">
    <property type="entry name" value="Creatinase/methionine aminopeptidase superfamily"/>
    <property type="match status" value="1"/>
</dbReference>
<reference evidence="10 11" key="1">
    <citation type="journal article" date="2022" name="Int. J. Syst. Evol. Microbiol.">
        <title>Pseudomonas germanica sp. nov., isolated from Iris germanica rhizomes.</title>
        <authorList>
            <person name="Atanasov K.E."/>
            <person name="Galbis D.M."/>
            <person name="Gallego J."/>
            <person name="Serpico A."/>
            <person name="Bosch M."/>
            <person name="Altabella T."/>
            <person name="Ferrer A."/>
        </authorList>
    </citation>
    <scope>NUCLEOTIDE SEQUENCE [LARGE SCALE GENOMIC DNA]</scope>
    <source>
        <strain evidence="10 11">FIT28</strain>
    </source>
</reference>
<evidence type="ECO:0000259" key="7">
    <source>
        <dbReference type="Pfam" id="PF00557"/>
    </source>
</evidence>
<dbReference type="SUPFAM" id="SSF53092">
    <property type="entry name" value="Creatinase/prolidase N-terminal domain"/>
    <property type="match status" value="1"/>
</dbReference>
<dbReference type="PROSITE" id="PS00491">
    <property type="entry name" value="PROLINE_PEPTIDASE"/>
    <property type="match status" value="1"/>
</dbReference>
<comment type="similarity">
    <text evidence="1 6">Belongs to the peptidase M24B family.</text>
</comment>
<dbReference type="Gene3D" id="3.40.350.10">
    <property type="entry name" value="Creatinase/prolidase N-terminal domain"/>
    <property type="match status" value="2"/>
</dbReference>
<keyword evidence="5" id="KW-0482">Metalloprotease</keyword>
<dbReference type="Pfam" id="PF00557">
    <property type="entry name" value="Peptidase_M24"/>
    <property type="match status" value="1"/>
</dbReference>
<keyword evidence="3 6" id="KW-0479">Metal-binding</keyword>
<evidence type="ECO:0000256" key="2">
    <source>
        <dbReference type="ARBA" id="ARBA00022670"/>
    </source>
</evidence>
<organism evidence="10 11">
    <name type="scientific">Pseudomonas germanica</name>
    <dbReference type="NCBI Taxonomy" id="2815720"/>
    <lineage>
        <taxon>Bacteria</taxon>
        <taxon>Pseudomonadati</taxon>
        <taxon>Pseudomonadota</taxon>
        <taxon>Gammaproteobacteria</taxon>
        <taxon>Pseudomonadales</taxon>
        <taxon>Pseudomonadaceae</taxon>
        <taxon>Pseudomonas</taxon>
    </lineage>
</organism>
<protein>
    <submittedName>
        <fullName evidence="10">Aminopeptidase P family protein</fullName>
    </submittedName>
</protein>
<dbReference type="InterPro" id="IPR050422">
    <property type="entry name" value="X-Pro_aminopeptidase_P"/>
</dbReference>
<dbReference type="PANTHER" id="PTHR43763">
    <property type="entry name" value="XAA-PRO AMINOPEPTIDASE 1"/>
    <property type="match status" value="1"/>
</dbReference>
<evidence type="ECO:0000313" key="10">
    <source>
        <dbReference type="EMBL" id="QYY80552.1"/>
    </source>
</evidence>
<keyword evidence="4" id="KW-0378">Hydrolase</keyword>
<dbReference type="Pfam" id="PF16188">
    <property type="entry name" value="Peptidase_M24_C"/>
    <property type="match status" value="1"/>
</dbReference>
<dbReference type="InterPro" id="IPR033740">
    <property type="entry name" value="Pept_M24B"/>
</dbReference>
<feature type="domain" description="Peptidase M24" evidence="7">
    <location>
        <begin position="308"/>
        <end position="519"/>
    </location>
</feature>
<evidence type="ECO:0000256" key="3">
    <source>
        <dbReference type="ARBA" id="ARBA00022723"/>
    </source>
</evidence>
<evidence type="ECO:0000256" key="5">
    <source>
        <dbReference type="ARBA" id="ARBA00023049"/>
    </source>
</evidence>
<accession>A0ABX8YL17</accession>
<evidence type="ECO:0000259" key="9">
    <source>
        <dbReference type="Pfam" id="PF16188"/>
    </source>
</evidence>
<evidence type="ECO:0000313" key="11">
    <source>
        <dbReference type="Proteomes" id="UP000824588"/>
    </source>
</evidence>
<dbReference type="InterPro" id="IPR032416">
    <property type="entry name" value="Peptidase_M24_C"/>
</dbReference>
<dbReference type="InterPro" id="IPR001131">
    <property type="entry name" value="Peptidase_M24B_aminopep-P_CS"/>
</dbReference>
<evidence type="ECO:0000256" key="1">
    <source>
        <dbReference type="ARBA" id="ARBA00008766"/>
    </source>
</evidence>